<dbReference type="Proteomes" id="UP000320386">
    <property type="component" value="Chromosome"/>
</dbReference>
<gene>
    <name evidence="1" type="ORF">Pan265_22180</name>
</gene>
<name>A0A518BZE7_9BACT</name>
<keyword evidence="2" id="KW-1185">Reference proteome</keyword>
<dbReference type="RefSeq" id="WP_145446525.1">
    <property type="nucleotide sequence ID" value="NZ_CP036280.1"/>
</dbReference>
<protein>
    <submittedName>
        <fullName evidence="1">Uncharacterized protein</fullName>
    </submittedName>
</protein>
<proteinExistence type="predicted"/>
<sequence length="355" mass="39755">MNLASAIIKRIKRWPMRRAIENLVQWKPLEDPQDGYTIIIAAMQSLSGVAAANLASLLQANLARAREIILVFDCLESEIPESIRSLVAGTDTIPIRLIGYSEKQKATAREINWGWVYSWMSWSIAIGACRTRHAVLHDLDAICADPDLFENLYTGFLDSNTSFHGIRWYAGNGIEAADGYVTTFEMFFDTAVMRDGFRPIEGFNKIGKTRSGRWVDFDTFLYIQSRVASGAVREVDEDALIHPSQLICHYTDAAQRPGRLPKNNSLPLMPLLLHLGGEPQSITSSLDALEQQPGSRTLVINGIKVDLSGMTPEHWAWMAKQARRLVELFRAQHPRGPGDAYLARLEAFSQPESRV</sequence>
<evidence type="ECO:0000313" key="2">
    <source>
        <dbReference type="Proteomes" id="UP000320386"/>
    </source>
</evidence>
<organism evidence="1 2">
    <name type="scientific">Mucisphaera calidilacus</name>
    <dbReference type="NCBI Taxonomy" id="2527982"/>
    <lineage>
        <taxon>Bacteria</taxon>
        <taxon>Pseudomonadati</taxon>
        <taxon>Planctomycetota</taxon>
        <taxon>Phycisphaerae</taxon>
        <taxon>Phycisphaerales</taxon>
        <taxon>Phycisphaeraceae</taxon>
        <taxon>Mucisphaera</taxon>
    </lineage>
</organism>
<dbReference type="OrthoDB" id="503186at2"/>
<accession>A0A518BZE7</accession>
<evidence type="ECO:0000313" key="1">
    <source>
        <dbReference type="EMBL" id="QDU72353.1"/>
    </source>
</evidence>
<dbReference type="AlphaFoldDB" id="A0A518BZE7"/>
<dbReference type="KEGG" id="mcad:Pan265_22180"/>
<reference evidence="1 2" key="1">
    <citation type="submission" date="2019-02" db="EMBL/GenBank/DDBJ databases">
        <title>Deep-cultivation of Planctomycetes and their phenomic and genomic characterization uncovers novel biology.</title>
        <authorList>
            <person name="Wiegand S."/>
            <person name="Jogler M."/>
            <person name="Boedeker C."/>
            <person name="Pinto D."/>
            <person name="Vollmers J."/>
            <person name="Rivas-Marin E."/>
            <person name="Kohn T."/>
            <person name="Peeters S.H."/>
            <person name="Heuer A."/>
            <person name="Rast P."/>
            <person name="Oberbeckmann S."/>
            <person name="Bunk B."/>
            <person name="Jeske O."/>
            <person name="Meyerdierks A."/>
            <person name="Storesund J.E."/>
            <person name="Kallscheuer N."/>
            <person name="Luecker S."/>
            <person name="Lage O.M."/>
            <person name="Pohl T."/>
            <person name="Merkel B.J."/>
            <person name="Hornburger P."/>
            <person name="Mueller R.-W."/>
            <person name="Bruemmer F."/>
            <person name="Labrenz M."/>
            <person name="Spormann A.M."/>
            <person name="Op den Camp H."/>
            <person name="Overmann J."/>
            <person name="Amann R."/>
            <person name="Jetten M.S.M."/>
            <person name="Mascher T."/>
            <person name="Medema M.H."/>
            <person name="Devos D.P."/>
            <person name="Kaster A.-K."/>
            <person name="Ovreas L."/>
            <person name="Rohde M."/>
            <person name="Galperin M.Y."/>
            <person name="Jogler C."/>
        </authorList>
    </citation>
    <scope>NUCLEOTIDE SEQUENCE [LARGE SCALE GENOMIC DNA]</scope>
    <source>
        <strain evidence="1 2">Pan265</strain>
    </source>
</reference>
<dbReference type="EMBL" id="CP036280">
    <property type="protein sequence ID" value="QDU72353.1"/>
    <property type="molecule type" value="Genomic_DNA"/>
</dbReference>